<dbReference type="GO" id="GO:0006826">
    <property type="term" value="P:iron ion transport"/>
    <property type="evidence" value="ECO:0007669"/>
    <property type="project" value="UniProtKB-KW"/>
</dbReference>
<evidence type="ECO:0000256" key="7">
    <source>
        <dbReference type="ARBA" id="ARBA00023065"/>
    </source>
</evidence>
<dbReference type="Pfam" id="PF00593">
    <property type="entry name" value="TonB_dep_Rec_b-barrel"/>
    <property type="match status" value="1"/>
</dbReference>
<organism evidence="16 17">
    <name type="scientific">Pseudomaricurvus hydrocarbonicus</name>
    <dbReference type="NCBI Taxonomy" id="1470433"/>
    <lineage>
        <taxon>Bacteria</taxon>
        <taxon>Pseudomonadati</taxon>
        <taxon>Pseudomonadota</taxon>
        <taxon>Gammaproteobacteria</taxon>
        <taxon>Cellvibrionales</taxon>
        <taxon>Cellvibrionaceae</taxon>
        <taxon>Pseudomaricurvus</taxon>
    </lineage>
</organism>
<dbReference type="SUPFAM" id="SSF56935">
    <property type="entry name" value="Porins"/>
    <property type="match status" value="1"/>
</dbReference>
<evidence type="ECO:0000256" key="5">
    <source>
        <dbReference type="ARBA" id="ARBA00022692"/>
    </source>
</evidence>
<evidence type="ECO:0000256" key="3">
    <source>
        <dbReference type="ARBA" id="ARBA00022452"/>
    </source>
</evidence>
<dbReference type="Gene3D" id="2.40.170.20">
    <property type="entry name" value="TonB-dependent receptor, beta-barrel domain"/>
    <property type="match status" value="1"/>
</dbReference>
<dbReference type="RefSeq" id="WP_167189993.1">
    <property type="nucleotide sequence ID" value="NZ_JAAONZ010000016.1"/>
</dbReference>
<dbReference type="EMBL" id="JAAONZ010000016">
    <property type="protein sequence ID" value="NHO67396.1"/>
    <property type="molecule type" value="Genomic_DNA"/>
</dbReference>
<evidence type="ECO:0000256" key="8">
    <source>
        <dbReference type="ARBA" id="ARBA00023077"/>
    </source>
</evidence>
<dbReference type="Proteomes" id="UP000787472">
    <property type="component" value="Unassembled WGS sequence"/>
</dbReference>
<keyword evidence="4" id="KW-0410">Iron transport</keyword>
<feature type="signal peptide" evidence="13">
    <location>
        <begin position="1"/>
        <end position="26"/>
    </location>
</feature>
<keyword evidence="2 11" id="KW-0813">Transport</keyword>
<sequence length="721" mass="79230">MSTFTRKTLPCCISAAMALASMDGIAESGFSLEEVIVTANRVETSAQDTAVALTAYTGENLVDSGISNVVALQAVDPSVNVSTSNGAAYIAMRGVASTDVTEIGDPSVPIARDGFFTNRSFNIFSSMYDVQRIEVLKGPQGTLFGRNSTGGLINIITNKPGQEFEGRVSLDVGNYSSRNIDAMVNVPVSEKVQLRLSAVDRQHDGYRDIEPIGLEADDENNYSWRTQIAFQPTENFEGSVSYQKDNVDQVGDAPFKGTLAQDIDIDDIDTELYSGYAPVATHLDSERTRWEFIYAGLPWGMEVTYSGGYDKQSWKHDLDGTDSGDLVPAQFKQNETPDTVNHEIRFATDQDKAFTAQFGYFYFKEENTIDSGLQKIAGPYSGRYLIKFDYDVTTESNAFFGQVGYRFNDQFKVTAGARKTKDEKTRNGQGALDLEVASSGHLPPIVIVTPGDGEISQSEPTYHVGLEWTPTNDTLVYAKYDTGYKSGGFNSNGSSASVPYDPENIKSWEIGTKNNLFDNRLQLNASLYRMEYEGYQASQQTEVIAGDSQGVFNVGSATINGLETQAILLVGDYGKFGLDVAYIDATFDSLDAPVVDGAGDIVDISGNELPNAPELAFTLSYEQVFSLGDAGEITARIDGKYSSSFYYDAFNNADTESPSYAVGNLSMKYVTPDAQWEIQGYVRNFTDEDILSKATRNYVGHWNEYQFQPPRTYGVRVNYNF</sequence>
<dbReference type="InterPro" id="IPR039426">
    <property type="entry name" value="TonB-dep_rcpt-like"/>
</dbReference>
<keyword evidence="3 11" id="KW-1134">Transmembrane beta strand</keyword>
<name>A0A9E5T230_9GAMM</name>
<feature type="domain" description="TonB-dependent receptor-like beta-barrel" evidence="14">
    <location>
        <begin position="236"/>
        <end position="684"/>
    </location>
</feature>
<evidence type="ECO:0000256" key="6">
    <source>
        <dbReference type="ARBA" id="ARBA00023004"/>
    </source>
</evidence>
<proteinExistence type="inferred from homology"/>
<reference evidence="16" key="1">
    <citation type="submission" date="2020-03" db="EMBL/GenBank/DDBJ databases">
        <authorList>
            <person name="Guo F."/>
        </authorList>
    </citation>
    <scope>NUCLEOTIDE SEQUENCE</scope>
    <source>
        <strain evidence="16">JCM 30134</strain>
    </source>
</reference>
<accession>A0A9E5T230</accession>
<keyword evidence="17" id="KW-1185">Reference proteome</keyword>
<dbReference type="Pfam" id="PF07715">
    <property type="entry name" value="Plug"/>
    <property type="match status" value="1"/>
</dbReference>
<comment type="subcellular location">
    <subcellularLocation>
        <location evidence="1 11">Cell outer membrane</location>
        <topology evidence="1 11">Multi-pass membrane protein</topology>
    </subcellularLocation>
</comment>
<evidence type="ECO:0000256" key="10">
    <source>
        <dbReference type="ARBA" id="ARBA00023237"/>
    </source>
</evidence>
<dbReference type="InterPro" id="IPR012910">
    <property type="entry name" value="Plug_dom"/>
</dbReference>
<evidence type="ECO:0000256" key="13">
    <source>
        <dbReference type="SAM" id="SignalP"/>
    </source>
</evidence>
<feature type="chain" id="PRO_5039370667" evidence="13">
    <location>
        <begin position="27"/>
        <end position="721"/>
    </location>
</feature>
<dbReference type="PANTHER" id="PTHR32552:SF81">
    <property type="entry name" value="TONB-DEPENDENT OUTER MEMBRANE RECEPTOR"/>
    <property type="match status" value="1"/>
</dbReference>
<keyword evidence="9 11" id="KW-0472">Membrane</keyword>
<keyword evidence="8 12" id="KW-0798">TonB box</keyword>
<evidence type="ECO:0000313" key="16">
    <source>
        <dbReference type="EMBL" id="NHO67396.1"/>
    </source>
</evidence>
<dbReference type="GO" id="GO:0009279">
    <property type="term" value="C:cell outer membrane"/>
    <property type="evidence" value="ECO:0007669"/>
    <property type="project" value="UniProtKB-SubCell"/>
</dbReference>
<evidence type="ECO:0000256" key="4">
    <source>
        <dbReference type="ARBA" id="ARBA00022496"/>
    </source>
</evidence>
<protein>
    <submittedName>
        <fullName evidence="16">TonB-dependent receptor</fullName>
    </submittedName>
</protein>
<evidence type="ECO:0000256" key="9">
    <source>
        <dbReference type="ARBA" id="ARBA00023136"/>
    </source>
</evidence>
<evidence type="ECO:0000256" key="1">
    <source>
        <dbReference type="ARBA" id="ARBA00004571"/>
    </source>
</evidence>
<dbReference type="InterPro" id="IPR000531">
    <property type="entry name" value="Beta-barrel_TonB"/>
</dbReference>
<keyword evidence="7" id="KW-0406">Ion transport</keyword>
<dbReference type="PROSITE" id="PS52016">
    <property type="entry name" value="TONB_DEPENDENT_REC_3"/>
    <property type="match status" value="1"/>
</dbReference>
<comment type="caution">
    <text evidence="16">The sequence shown here is derived from an EMBL/GenBank/DDBJ whole genome shotgun (WGS) entry which is preliminary data.</text>
</comment>
<keyword evidence="10 11" id="KW-0998">Cell outer membrane</keyword>
<feature type="domain" description="TonB-dependent receptor plug" evidence="15">
    <location>
        <begin position="46"/>
        <end position="151"/>
    </location>
</feature>
<gene>
    <name evidence="16" type="ORF">G8770_17765</name>
</gene>
<evidence type="ECO:0000256" key="12">
    <source>
        <dbReference type="RuleBase" id="RU003357"/>
    </source>
</evidence>
<keyword evidence="16" id="KW-0675">Receptor</keyword>
<evidence type="ECO:0000259" key="15">
    <source>
        <dbReference type="Pfam" id="PF07715"/>
    </source>
</evidence>
<keyword evidence="13" id="KW-0732">Signal</keyword>
<comment type="similarity">
    <text evidence="11 12">Belongs to the TonB-dependent receptor family.</text>
</comment>
<evidence type="ECO:0000256" key="11">
    <source>
        <dbReference type="PROSITE-ProRule" id="PRU01360"/>
    </source>
</evidence>
<keyword evidence="6" id="KW-0408">Iron</keyword>
<evidence type="ECO:0000313" key="17">
    <source>
        <dbReference type="Proteomes" id="UP000787472"/>
    </source>
</evidence>
<evidence type="ECO:0000256" key="2">
    <source>
        <dbReference type="ARBA" id="ARBA00022448"/>
    </source>
</evidence>
<dbReference type="InterPro" id="IPR036942">
    <property type="entry name" value="Beta-barrel_TonB_sf"/>
</dbReference>
<evidence type="ECO:0000259" key="14">
    <source>
        <dbReference type="Pfam" id="PF00593"/>
    </source>
</evidence>
<dbReference type="AlphaFoldDB" id="A0A9E5T230"/>
<keyword evidence="5 11" id="KW-0812">Transmembrane</keyword>
<dbReference type="PANTHER" id="PTHR32552">
    <property type="entry name" value="FERRICHROME IRON RECEPTOR-RELATED"/>
    <property type="match status" value="1"/>
</dbReference>